<comment type="subcellular location">
    <subcellularLocation>
        <location evidence="1">Membrane</location>
        <topology evidence="1">Multi-pass membrane protein</topology>
    </subcellularLocation>
</comment>
<dbReference type="GO" id="GO:0030258">
    <property type="term" value="P:lipid modification"/>
    <property type="evidence" value="ECO:0007669"/>
    <property type="project" value="TreeGrafter"/>
</dbReference>
<feature type="transmembrane region" description="Helical" evidence="7">
    <location>
        <begin position="103"/>
        <end position="120"/>
    </location>
</feature>
<dbReference type="Proteomes" id="UP001054902">
    <property type="component" value="Unassembled WGS sequence"/>
</dbReference>
<keyword evidence="4 7" id="KW-1133">Transmembrane helix</keyword>
<reference evidence="8 9" key="1">
    <citation type="journal article" date="2021" name="Sci. Rep.">
        <title>The genome of the diatom Chaetoceros tenuissimus carries an ancient integrated fragment of an extant virus.</title>
        <authorList>
            <person name="Hongo Y."/>
            <person name="Kimura K."/>
            <person name="Takaki Y."/>
            <person name="Yoshida Y."/>
            <person name="Baba S."/>
            <person name="Kobayashi G."/>
            <person name="Nagasaki K."/>
            <person name="Hano T."/>
            <person name="Tomaru Y."/>
        </authorList>
    </citation>
    <scope>NUCLEOTIDE SEQUENCE [LARGE SCALE GENOMIC DNA]</scope>
    <source>
        <strain evidence="8 9">NIES-3715</strain>
    </source>
</reference>
<keyword evidence="5 7" id="KW-0472">Membrane</keyword>
<evidence type="ECO:0000256" key="5">
    <source>
        <dbReference type="ARBA" id="ARBA00023136"/>
    </source>
</evidence>
<keyword evidence="9" id="KW-1185">Reference proteome</keyword>
<dbReference type="PANTHER" id="PTHR13906:SF4">
    <property type="entry name" value="LYSOPHOSPHOLIPID ACYLTRANSFERASE 6"/>
    <property type="match status" value="1"/>
</dbReference>
<protein>
    <submittedName>
        <fullName evidence="8">Lysophospholipid acyltransferase</fullName>
    </submittedName>
</protein>
<organism evidence="8 9">
    <name type="scientific">Chaetoceros tenuissimus</name>
    <dbReference type="NCBI Taxonomy" id="426638"/>
    <lineage>
        <taxon>Eukaryota</taxon>
        <taxon>Sar</taxon>
        <taxon>Stramenopiles</taxon>
        <taxon>Ochrophyta</taxon>
        <taxon>Bacillariophyta</taxon>
        <taxon>Coscinodiscophyceae</taxon>
        <taxon>Chaetocerotophycidae</taxon>
        <taxon>Chaetocerotales</taxon>
        <taxon>Chaetocerotaceae</taxon>
        <taxon>Chaetoceros</taxon>
    </lineage>
</organism>
<evidence type="ECO:0000256" key="4">
    <source>
        <dbReference type="ARBA" id="ARBA00022989"/>
    </source>
</evidence>
<accession>A0AAD3H715</accession>
<sequence>MDRVLPEFISQPTAKAIEAIYAYGPLAEKTVVLVPPFVTAQVESLAESIGFDVETLSYTLGMFLCYPLGMIMASLPYGKIRHLFSFILGAFLIQFTIGKQWIHHLIAVLISYVLMLILPAKSLKTVVPTFIMLYVTLGHLHRQFVNYLGWDLDFTGTHMVLAMKLYSLSYNIYDGSLIKEGNPTRATKKCAPLAVDGIPGIIEFLGYTFNFSTILAGPAFEYKIYADACEGSNLYDKDGKPKGKIPSQIMPTLKPFLLSLVCMVLFVVGNGKFPLLDPTDPQNFTPVVISEEFLKKPWVQRYAYCWVSLFFVRMKYYFAWKNAEGASNIWYAGFEGFDENGNAKGWENSNNVDIIEFETAPNVKTLSAAWNKKTANWLGRYVYMRTGGSLVATYGLSAFWHGFYPGYYMFFLSVPVLTMCERLGRKKISPRFSSKKWSLYGISTIIATSFVVEYIVLAFQLLAYDWAVAGWKSHYFFGHILCVVFYGVLSNIPTPKKKEE</sequence>
<proteinExistence type="predicted"/>
<evidence type="ECO:0000313" key="9">
    <source>
        <dbReference type="Proteomes" id="UP001054902"/>
    </source>
</evidence>
<dbReference type="EMBL" id="BLLK01000045">
    <property type="protein sequence ID" value="GFH52309.1"/>
    <property type="molecule type" value="Genomic_DNA"/>
</dbReference>
<dbReference type="InterPro" id="IPR049941">
    <property type="entry name" value="LPLAT_7/PORCN-like"/>
</dbReference>
<feature type="transmembrane region" description="Helical" evidence="7">
    <location>
        <begin position="474"/>
        <end position="492"/>
    </location>
</feature>
<feature type="transmembrane region" description="Helical" evidence="7">
    <location>
        <begin position="406"/>
        <end position="425"/>
    </location>
</feature>
<name>A0AAD3H715_9STRA</name>
<feature type="transmembrane region" description="Helical" evidence="7">
    <location>
        <begin position="437"/>
        <end position="462"/>
    </location>
</feature>
<keyword evidence="6 8" id="KW-0012">Acyltransferase</keyword>
<evidence type="ECO:0000313" key="8">
    <source>
        <dbReference type="EMBL" id="GFH52309.1"/>
    </source>
</evidence>
<dbReference type="GO" id="GO:0016746">
    <property type="term" value="F:acyltransferase activity"/>
    <property type="evidence" value="ECO:0007669"/>
    <property type="project" value="UniProtKB-KW"/>
</dbReference>
<dbReference type="Pfam" id="PF03062">
    <property type="entry name" value="MBOAT"/>
    <property type="match status" value="1"/>
</dbReference>
<evidence type="ECO:0000256" key="6">
    <source>
        <dbReference type="ARBA" id="ARBA00023315"/>
    </source>
</evidence>
<feature type="transmembrane region" description="Helical" evidence="7">
    <location>
        <begin position="382"/>
        <end position="400"/>
    </location>
</feature>
<comment type="caution">
    <text evidence="8">The sequence shown here is derived from an EMBL/GenBank/DDBJ whole genome shotgun (WGS) entry which is preliminary data.</text>
</comment>
<keyword evidence="2" id="KW-0808">Transferase</keyword>
<evidence type="ECO:0000256" key="2">
    <source>
        <dbReference type="ARBA" id="ARBA00022679"/>
    </source>
</evidence>
<dbReference type="InterPro" id="IPR004299">
    <property type="entry name" value="MBOAT_fam"/>
</dbReference>
<dbReference type="AlphaFoldDB" id="A0AAD3H715"/>
<keyword evidence="3 7" id="KW-0812">Transmembrane</keyword>
<evidence type="ECO:0000256" key="3">
    <source>
        <dbReference type="ARBA" id="ARBA00022692"/>
    </source>
</evidence>
<feature type="transmembrane region" description="Helical" evidence="7">
    <location>
        <begin position="80"/>
        <end position="97"/>
    </location>
</feature>
<dbReference type="PANTHER" id="PTHR13906">
    <property type="entry name" value="PORCUPINE"/>
    <property type="match status" value="1"/>
</dbReference>
<evidence type="ECO:0000256" key="1">
    <source>
        <dbReference type="ARBA" id="ARBA00004141"/>
    </source>
</evidence>
<gene>
    <name evidence="8" type="ORF">CTEN210_08785</name>
</gene>
<dbReference type="GO" id="GO:0016020">
    <property type="term" value="C:membrane"/>
    <property type="evidence" value="ECO:0007669"/>
    <property type="project" value="UniProtKB-SubCell"/>
</dbReference>
<evidence type="ECO:0000256" key="7">
    <source>
        <dbReference type="SAM" id="Phobius"/>
    </source>
</evidence>
<feature type="transmembrane region" description="Helical" evidence="7">
    <location>
        <begin position="55"/>
        <end position="73"/>
    </location>
</feature>